<proteinExistence type="predicted"/>
<keyword evidence="2" id="KW-1185">Reference proteome</keyword>
<dbReference type="KEGG" id="amob:HG15A2_35250"/>
<dbReference type="OrthoDB" id="1494948at2"/>
<dbReference type="Proteomes" id="UP000319852">
    <property type="component" value="Chromosome"/>
</dbReference>
<dbReference type="EMBL" id="CP036263">
    <property type="protein sequence ID" value="QDT00190.1"/>
    <property type="molecule type" value="Genomic_DNA"/>
</dbReference>
<name>A0A517MZ86_9BACT</name>
<evidence type="ECO:0000313" key="1">
    <source>
        <dbReference type="EMBL" id="QDT00190.1"/>
    </source>
</evidence>
<protein>
    <submittedName>
        <fullName evidence="1">Uncharacterized protein</fullName>
    </submittedName>
</protein>
<accession>A0A517MZ86</accession>
<sequence>MTNSTAINYLLDLGHLVKESALKAKISASSEDHFDLGYLAAYYEIVSLMQAQAEVFGIPLQEIALWDINPDRDLL</sequence>
<dbReference type="AlphaFoldDB" id="A0A517MZ86"/>
<organism evidence="1 2">
    <name type="scientific">Adhaeretor mobilis</name>
    <dbReference type="NCBI Taxonomy" id="1930276"/>
    <lineage>
        <taxon>Bacteria</taxon>
        <taxon>Pseudomonadati</taxon>
        <taxon>Planctomycetota</taxon>
        <taxon>Planctomycetia</taxon>
        <taxon>Pirellulales</taxon>
        <taxon>Lacipirellulaceae</taxon>
        <taxon>Adhaeretor</taxon>
    </lineage>
</organism>
<reference evidence="1 2" key="1">
    <citation type="submission" date="2019-02" db="EMBL/GenBank/DDBJ databases">
        <title>Deep-cultivation of Planctomycetes and their phenomic and genomic characterization uncovers novel biology.</title>
        <authorList>
            <person name="Wiegand S."/>
            <person name="Jogler M."/>
            <person name="Boedeker C."/>
            <person name="Pinto D."/>
            <person name="Vollmers J."/>
            <person name="Rivas-Marin E."/>
            <person name="Kohn T."/>
            <person name="Peeters S.H."/>
            <person name="Heuer A."/>
            <person name="Rast P."/>
            <person name="Oberbeckmann S."/>
            <person name="Bunk B."/>
            <person name="Jeske O."/>
            <person name="Meyerdierks A."/>
            <person name="Storesund J.E."/>
            <person name="Kallscheuer N."/>
            <person name="Luecker S."/>
            <person name="Lage O.M."/>
            <person name="Pohl T."/>
            <person name="Merkel B.J."/>
            <person name="Hornburger P."/>
            <person name="Mueller R.-W."/>
            <person name="Bruemmer F."/>
            <person name="Labrenz M."/>
            <person name="Spormann A.M."/>
            <person name="Op den Camp H."/>
            <person name="Overmann J."/>
            <person name="Amann R."/>
            <person name="Jetten M.S.M."/>
            <person name="Mascher T."/>
            <person name="Medema M.H."/>
            <person name="Devos D.P."/>
            <person name="Kaster A.-K."/>
            <person name="Ovreas L."/>
            <person name="Rohde M."/>
            <person name="Galperin M.Y."/>
            <person name="Jogler C."/>
        </authorList>
    </citation>
    <scope>NUCLEOTIDE SEQUENCE [LARGE SCALE GENOMIC DNA]</scope>
    <source>
        <strain evidence="1 2">HG15A2</strain>
    </source>
</reference>
<dbReference type="RefSeq" id="WP_145061528.1">
    <property type="nucleotide sequence ID" value="NZ_CP036263.1"/>
</dbReference>
<gene>
    <name evidence="1" type="ORF">HG15A2_35250</name>
</gene>
<evidence type="ECO:0000313" key="2">
    <source>
        <dbReference type="Proteomes" id="UP000319852"/>
    </source>
</evidence>